<keyword evidence="3" id="KW-0067">ATP-binding</keyword>
<dbReference type="PROSITE" id="PS51194">
    <property type="entry name" value="HELICASE_CTER"/>
    <property type="match status" value="1"/>
</dbReference>
<reference evidence="5 6" key="1">
    <citation type="submission" date="2016-07" db="EMBL/GenBank/DDBJ databases">
        <title>Pervasive Adenine N6-methylation of Active Genes in Fungi.</title>
        <authorList>
            <consortium name="DOE Joint Genome Institute"/>
            <person name="Mondo S.J."/>
            <person name="Dannebaum R.O."/>
            <person name="Kuo R.C."/>
            <person name="Labutti K."/>
            <person name="Haridas S."/>
            <person name="Kuo A."/>
            <person name="Salamov A."/>
            <person name="Ahrendt S.R."/>
            <person name="Lipzen A."/>
            <person name="Sullivan W."/>
            <person name="Andreopoulos W.B."/>
            <person name="Clum A."/>
            <person name="Lindquist E."/>
            <person name="Daum C."/>
            <person name="Ramamoorthy G.K."/>
            <person name="Gryganskyi A."/>
            <person name="Culley D."/>
            <person name="Magnuson J.K."/>
            <person name="James T.Y."/>
            <person name="O'Malley M.A."/>
            <person name="Stajich J.E."/>
            <person name="Spatafora J.W."/>
            <person name="Visel A."/>
            <person name="Grigoriev I.V."/>
        </authorList>
    </citation>
    <scope>NUCLEOTIDE SEQUENCE [LARGE SCALE GENOMIC DNA]</scope>
    <source>
        <strain evidence="5 6">ATCC 12442</strain>
    </source>
</reference>
<evidence type="ECO:0000313" key="6">
    <source>
        <dbReference type="Proteomes" id="UP000193922"/>
    </source>
</evidence>
<dbReference type="InterPro" id="IPR001650">
    <property type="entry name" value="Helicase_C-like"/>
</dbReference>
<dbReference type="OrthoDB" id="448448at2759"/>
<dbReference type="GO" id="GO:0008094">
    <property type="term" value="F:ATP-dependent activity, acting on DNA"/>
    <property type="evidence" value="ECO:0007669"/>
    <property type="project" value="TreeGrafter"/>
</dbReference>
<organism evidence="5 6">
    <name type="scientific">Linderina pennispora</name>
    <dbReference type="NCBI Taxonomy" id="61395"/>
    <lineage>
        <taxon>Eukaryota</taxon>
        <taxon>Fungi</taxon>
        <taxon>Fungi incertae sedis</taxon>
        <taxon>Zoopagomycota</taxon>
        <taxon>Kickxellomycotina</taxon>
        <taxon>Kickxellomycetes</taxon>
        <taxon>Kickxellales</taxon>
        <taxon>Kickxellaceae</taxon>
        <taxon>Linderina</taxon>
    </lineage>
</organism>
<dbReference type="Pfam" id="PF00271">
    <property type="entry name" value="Helicase_C"/>
    <property type="match status" value="1"/>
</dbReference>
<dbReference type="InterPro" id="IPR050628">
    <property type="entry name" value="SNF2_RAD54_helicase_TF"/>
</dbReference>
<name>A0A1Y1WCC8_9FUNG</name>
<dbReference type="Gene3D" id="3.40.50.300">
    <property type="entry name" value="P-loop containing nucleotide triphosphate hydrolases"/>
    <property type="match status" value="1"/>
</dbReference>
<sequence>MVVERVAELAESPETAEKSVVFSQWTAMLNLIEPQLKRNNIRFARLDGTMSRMQRTANLAKFKNDPGVRVLLVSLKAGGVGLNLAYATHVFVMDAFWNPSVEHQAIDRVHRLGQTKPVSVTRYFVRDSIEEKILKLQQRKGKIVDISLMDKERAQNPDSLLRLDDLSMLFG</sequence>
<evidence type="ECO:0000259" key="4">
    <source>
        <dbReference type="PROSITE" id="PS51194"/>
    </source>
</evidence>
<evidence type="ECO:0000256" key="1">
    <source>
        <dbReference type="ARBA" id="ARBA00022741"/>
    </source>
</evidence>
<feature type="domain" description="Helicase C-terminal" evidence="4">
    <location>
        <begin position="1"/>
        <end position="161"/>
    </location>
</feature>
<evidence type="ECO:0000256" key="2">
    <source>
        <dbReference type="ARBA" id="ARBA00022801"/>
    </source>
</evidence>
<protein>
    <recommendedName>
        <fullName evidence="4">Helicase C-terminal domain-containing protein</fullName>
    </recommendedName>
</protein>
<dbReference type="CDD" id="cd18793">
    <property type="entry name" value="SF2_C_SNF"/>
    <property type="match status" value="1"/>
</dbReference>
<dbReference type="PANTHER" id="PTHR45626">
    <property type="entry name" value="TRANSCRIPTION TERMINATION FACTOR 2-RELATED"/>
    <property type="match status" value="1"/>
</dbReference>
<dbReference type="InterPro" id="IPR027417">
    <property type="entry name" value="P-loop_NTPase"/>
</dbReference>
<accession>A0A1Y1WCC8</accession>
<keyword evidence="2" id="KW-0378">Hydrolase</keyword>
<proteinExistence type="predicted"/>
<dbReference type="GO" id="GO:0006281">
    <property type="term" value="P:DNA repair"/>
    <property type="evidence" value="ECO:0007669"/>
    <property type="project" value="TreeGrafter"/>
</dbReference>
<dbReference type="InterPro" id="IPR049730">
    <property type="entry name" value="SNF2/RAD54-like_C"/>
</dbReference>
<evidence type="ECO:0000313" key="5">
    <source>
        <dbReference type="EMBL" id="ORX71187.1"/>
    </source>
</evidence>
<dbReference type="PANTHER" id="PTHR45626:SF22">
    <property type="entry name" value="DNA REPAIR PROTEIN RAD5"/>
    <property type="match status" value="1"/>
</dbReference>
<dbReference type="GO" id="GO:0016787">
    <property type="term" value="F:hydrolase activity"/>
    <property type="evidence" value="ECO:0007669"/>
    <property type="project" value="UniProtKB-KW"/>
</dbReference>
<dbReference type="GeneID" id="63805834"/>
<dbReference type="STRING" id="61395.A0A1Y1WCC8"/>
<keyword evidence="1" id="KW-0547">Nucleotide-binding</keyword>
<dbReference type="SMART" id="SM00490">
    <property type="entry name" value="HELICc"/>
    <property type="match status" value="1"/>
</dbReference>
<dbReference type="GO" id="GO:0005634">
    <property type="term" value="C:nucleus"/>
    <property type="evidence" value="ECO:0007669"/>
    <property type="project" value="TreeGrafter"/>
</dbReference>
<keyword evidence="6" id="KW-1185">Reference proteome</keyword>
<dbReference type="EMBL" id="MCFD01000004">
    <property type="protein sequence ID" value="ORX71187.1"/>
    <property type="molecule type" value="Genomic_DNA"/>
</dbReference>
<dbReference type="Proteomes" id="UP000193922">
    <property type="component" value="Unassembled WGS sequence"/>
</dbReference>
<dbReference type="RefSeq" id="XP_040744702.1">
    <property type="nucleotide sequence ID" value="XM_040889186.1"/>
</dbReference>
<dbReference type="SUPFAM" id="SSF52540">
    <property type="entry name" value="P-loop containing nucleoside triphosphate hydrolases"/>
    <property type="match status" value="1"/>
</dbReference>
<comment type="caution">
    <text evidence="5">The sequence shown here is derived from an EMBL/GenBank/DDBJ whole genome shotgun (WGS) entry which is preliminary data.</text>
</comment>
<evidence type="ECO:0000256" key="3">
    <source>
        <dbReference type="ARBA" id="ARBA00022840"/>
    </source>
</evidence>
<gene>
    <name evidence="5" type="ORF">DL89DRAFT_274426</name>
</gene>
<dbReference type="AlphaFoldDB" id="A0A1Y1WCC8"/>
<dbReference type="GO" id="GO:0005524">
    <property type="term" value="F:ATP binding"/>
    <property type="evidence" value="ECO:0007669"/>
    <property type="project" value="UniProtKB-KW"/>
</dbReference>